<proteinExistence type="predicted"/>
<dbReference type="GeneID" id="95975540"/>
<dbReference type="Proteomes" id="UP001562354">
    <property type="component" value="Unassembled WGS sequence"/>
</dbReference>
<evidence type="ECO:0000313" key="2">
    <source>
        <dbReference type="EMBL" id="KAL1311747.1"/>
    </source>
</evidence>
<feature type="compositionally biased region" description="Polar residues" evidence="1">
    <location>
        <begin position="190"/>
        <end position="210"/>
    </location>
</feature>
<sequence length="494" mass="54463">MVDINASQKPVDGSTAIRTPERVRSIRVPQSSGIPTPRSRIPSQPDNKEPPASSIGRSQSFRRPLPSTRTIPDVKSQIGKPLGPPPLPKPTSAGSRVSRLRPISSATPNSVSGNLTRPTSSRATEARKAPEELPQSRVARAQSVSVSSSSQGTVPNLARSGTTISAHRRAKSSVTKKDAGSAALAPRGNMSASTNKPITSIETNPSQSMPSIHRPAFNTLQQHYSPAKATPKPPLPSSRPLPSSEETQALSSTNFERSKAQYELLYLSLLHQEATANRETYEGSGRSVLQAEFEALEHEKEQSRRLEHAYDKQLNVKALKTWAKVLHHDDKEANAVAADCARRLGSFAHEIDSLCGPTGRYSDLVREFNVRMESADRALQSRKTGDEQSFVDGLPHRWHESHTWVQQRLRLLERELDTFRLMPDTMETTVSESVLVRALRILNKVISGAKAEMDLLLELEKQVLVRDVQQIDEAINNMDLAHLPIATETRAWRA</sequence>
<dbReference type="EMBL" id="JBFMKM010000001">
    <property type="protein sequence ID" value="KAL1311747.1"/>
    <property type="molecule type" value="Genomic_DNA"/>
</dbReference>
<comment type="caution">
    <text evidence="2">The sequence shown here is derived from an EMBL/GenBank/DDBJ whole genome shotgun (WGS) entry which is preliminary data.</text>
</comment>
<evidence type="ECO:0000256" key="1">
    <source>
        <dbReference type="SAM" id="MobiDB-lite"/>
    </source>
</evidence>
<protein>
    <submittedName>
        <fullName evidence="2">Uncharacterized protein</fullName>
    </submittedName>
</protein>
<feature type="compositionally biased region" description="Polar residues" evidence="1">
    <location>
        <begin position="104"/>
        <end position="123"/>
    </location>
</feature>
<accession>A0ABR3PQC7</accession>
<keyword evidence="3" id="KW-1185">Reference proteome</keyword>
<gene>
    <name evidence="2" type="ORF">AAFC00_001837</name>
</gene>
<feature type="compositionally biased region" description="Low complexity" evidence="1">
    <location>
        <begin position="135"/>
        <end position="151"/>
    </location>
</feature>
<reference evidence="2 3" key="1">
    <citation type="submission" date="2024-07" db="EMBL/GenBank/DDBJ databases">
        <title>Draft sequence of the Neodothiora populina.</title>
        <authorList>
            <person name="Drown D.D."/>
            <person name="Schuette U.S."/>
            <person name="Buechlein A.B."/>
            <person name="Rusch D.R."/>
            <person name="Winton L.W."/>
            <person name="Adams G.A."/>
        </authorList>
    </citation>
    <scope>NUCLEOTIDE SEQUENCE [LARGE SCALE GENOMIC DNA]</scope>
    <source>
        <strain evidence="2 3">CPC 39397</strain>
    </source>
</reference>
<feature type="region of interest" description="Disordered" evidence="1">
    <location>
        <begin position="1"/>
        <end position="253"/>
    </location>
</feature>
<organism evidence="2 3">
    <name type="scientific">Neodothiora populina</name>
    <dbReference type="NCBI Taxonomy" id="2781224"/>
    <lineage>
        <taxon>Eukaryota</taxon>
        <taxon>Fungi</taxon>
        <taxon>Dikarya</taxon>
        <taxon>Ascomycota</taxon>
        <taxon>Pezizomycotina</taxon>
        <taxon>Dothideomycetes</taxon>
        <taxon>Dothideomycetidae</taxon>
        <taxon>Dothideales</taxon>
        <taxon>Dothioraceae</taxon>
        <taxon>Neodothiora</taxon>
    </lineage>
</organism>
<name>A0ABR3PQC7_9PEZI</name>
<evidence type="ECO:0000313" key="3">
    <source>
        <dbReference type="Proteomes" id="UP001562354"/>
    </source>
</evidence>
<dbReference type="RefSeq" id="XP_069204596.1">
    <property type="nucleotide sequence ID" value="XM_069341083.1"/>
</dbReference>